<name>A0A139I827_9PEZI</name>
<reference evidence="2 3" key="1">
    <citation type="submission" date="2015-07" db="EMBL/GenBank/DDBJ databases">
        <title>Comparative genomics of the Sigatoka disease complex on banana suggests a link between parallel evolutionary changes in Pseudocercospora fijiensis and Pseudocercospora eumusae and increased virulence on the banana host.</title>
        <authorList>
            <person name="Chang T.-C."/>
            <person name="Salvucci A."/>
            <person name="Crous P.W."/>
            <person name="Stergiopoulos I."/>
        </authorList>
    </citation>
    <scope>NUCLEOTIDE SEQUENCE [LARGE SCALE GENOMIC DNA]</scope>
    <source>
        <strain evidence="2 3">CBS 116634</strain>
    </source>
</reference>
<organism evidence="2 3">
    <name type="scientific">Pseudocercospora musae</name>
    <dbReference type="NCBI Taxonomy" id="113226"/>
    <lineage>
        <taxon>Eukaryota</taxon>
        <taxon>Fungi</taxon>
        <taxon>Dikarya</taxon>
        <taxon>Ascomycota</taxon>
        <taxon>Pezizomycotina</taxon>
        <taxon>Dothideomycetes</taxon>
        <taxon>Dothideomycetidae</taxon>
        <taxon>Mycosphaerellales</taxon>
        <taxon>Mycosphaerellaceae</taxon>
        <taxon>Pseudocercospora</taxon>
    </lineage>
</organism>
<protein>
    <submittedName>
        <fullName evidence="2">Uncharacterized protein</fullName>
    </submittedName>
</protein>
<dbReference type="AlphaFoldDB" id="A0A139I827"/>
<feature type="region of interest" description="Disordered" evidence="1">
    <location>
        <begin position="89"/>
        <end position="112"/>
    </location>
</feature>
<accession>A0A139I827</accession>
<dbReference type="OrthoDB" id="5977668at2759"/>
<evidence type="ECO:0000256" key="1">
    <source>
        <dbReference type="SAM" id="MobiDB-lite"/>
    </source>
</evidence>
<evidence type="ECO:0000313" key="3">
    <source>
        <dbReference type="Proteomes" id="UP000073492"/>
    </source>
</evidence>
<evidence type="ECO:0000313" key="2">
    <source>
        <dbReference type="EMBL" id="KXT10854.1"/>
    </source>
</evidence>
<gene>
    <name evidence="2" type="ORF">AC579_1959</name>
</gene>
<keyword evidence="3" id="KW-1185">Reference proteome</keyword>
<proteinExistence type="predicted"/>
<dbReference type="Proteomes" id="UP000073492">
    <property type="component" value="Unassembled WGS sequence"/>
</dbReference>
<sequence length="112" mass="12353">MTASTHFGNGQVAATIPGCMFVPESCMNIVLSVVSDKRQIALPFHREKKCGSDSHEPSHNRLLFPFDLPPQPQHRQLATDIILREASTSPHSTLHNRLPNTHIASQTTTNST</sequence>
<comment type="caution">
    <text evidence="2">The sequence shown here is derived from an EMBL/GenBank/DDBJ whole genome shotgun (WGS) entry which is preliminary data.</text>
</comment>
<dbReference type="EMBL" id="LFZO01000236">
    <property type="protein sequence ID" value="KXT10854.1"/>
    <property type="molecule type" value="Genomic_DNA"/>
</dbReference>